<keyword evidence="3" id="KW-1185">Reference proteome</keyword>
<organism evidence="2 3">
    <name type="scientific">Puccinia sorghi</name>
    <dbReference type="NCBI Taxonomy" id="27349"/>
    <lineage>
        <taxon>Eukaryota</taxon>
        <taxon>Fungi</taxon>
        <taxon>Dikarya</taxon>
        <taxon>Basidiomycota</taxon>
        <taxon>Pucciniomycotina</taxon>
        <taxon>Pucciniomycetes</taxon>
        <taxon>Pucciniales</taxon>
        <taxon>Pucciniaceae</taxon>
        <taxon>Puccinia</taxon>
    </lineage>
</organism>
<evidence type="ECO:0000256" key="1">
    <source>
        <dbReference type="SAM" id="MobiDB-lite"/>
    </source>
</evidence>
<dbReference type="AlphaFoldDB" id="A0A0L6UYC4"/>
<gene>
    <name evidence="2" type="ORF">VP01_3206g1</name>
</gene>
<accession>A0A0L6UYC4</accession>
<sequence length="577" mass="65314">MGKFFKKVTNNITNPRGLGIMRIEYNLVFRRKLLDVFSIYLVLVVRFAPTYCPHQATPYSRTGVNWAYKPFELCRKFEMKLRSSFSEVVIFIQGILNKIKFRMEELIGLNLIISFFNFHGSQVGLLSTQGMVEGSCCKRVAEKEGAYIEVEGSKVAWLLAVGRYKLPRSGMLDTRVSSIERKALDLGSIPTLFNNLTRSSIESYAMLHVIWEKAMLQILKNSFSGQKATLTVSVAEKNGIKLKIMLHKSGRKKTSAALTRNCMNPFDSGQQTSDTAYSKSSIKFWLKHKKGESNSTNCLASSHEIVEDQLEQDKKKFKIEEKKRKSESRDGNSCCTEEERSNREQDGIYMEEKEEALQKSQAAIQTPHGCICKYLLNHFWIVVGVTTEASWVFLHFNCRQLSKVFFWSDTYFLLAASWGPTSKRKESISMCICSAQVLKAKFASSTKSVLPVNLFPAGFETYGLAGSSMALWGAVEVHVYAHTTEDRQKKKTGKQGGKTIQATLISLIHIDFHQYILRNVHFRRGDFISLVLGTSSSSLSIKKGFLVTECSPPMCIKYSLVSLRKTVRMVSIFLNPQ</sequence>
<protein>
    <submittedName>
        <fullName evidence="2">Uncharacterized protein</fullName>
    </submittedName>
</protein>
<comment type="caution">
    <text evidence="2">The sequence shown here is derived from an EMBL/GenBank/DDBJ whole genome shotgun (WGS) entry which is preliminary data.</text>
</comment>
<reference evidence="2 3" key="1">
    <citation type="submission" date="2015-08" db="EMBL/GenBank/DDBJ databases">
        <title>Next Generation Sequencing and Analysis of the Genome of Puccinia sorghi L Schw, the Causal Agent of Maize Common Rust.</title>
        <authorList>
            <person name="Rochi L."/>
            <person name="Burguener G."/>
            <person name="Darino M."/>
            <person name="Turjanski A."/>
            <person name="Kreff E."/>
            <person name="Dieguez M.J."/>
            <person name="Sacco F."/>
        </authorList>
    </citation>
    <scope>NUCLEOTIDE SEQUENCE [LARGE SCALE GENOMIC DNA]</scope>
    <source>
        <strain evidence="2 3">RO10H11247</strain>
    </source>
</reference>
<evidence type="ECO:0000313" key="3">
    <source>
        <dbReference type="Proteomes" id="UP000037035"/>
    </source>
</evidence>
<proteinExistence type="predicted"/>
<dbReference type="EMBL" id="LAVV01008176">
    <property type="protein sequence ID" value="KNZ53551.1"/>
    <property type="molecule type" value="Genomic_DNA"/>
</dbReference>
<dbReference type="Proteomes" id="UP000037035">
    <property type="component" value="Unassembled WGS sequence"/>
</dbReference>
<evidence type="ECO:0000313" key="2">
    <source>
        <dbReference type="EMBL" id="KNZ53551.1"/>
    </source>
</evidence>
<feature type="region of interest" description="Disordered" evidence="1">
    <location>
        <begin position="320"/>
        <end position="342"/>
    </location>
</feature>
<feature type="compositionally biased region" description="Basic and acidic residues" evidence="1">
    <location>
        <begin position="320"/>
        <end position="330"/>
    </location>
</feature>
<name>A0A0L6UYC4_9BASI</name>
<dbReference type="VEuPathDB" id="FungiDB:VP01_3206g1"/>